<gene>
    <name evidence="3" type="ORF">K457DRAFT_876610</name>
</gene>
<dbReference type="AlphaFoldDB" id="A0A197JFP1"/>
<feature type="compositionally biased region" description="Low complexity" evidence="1">
    <location>
        <begin position="35"/>
        <end position="91"/>
    </location>
</feature>
<feature type="transmembrane region" description="Helical" evidence="2">
    <location>
        <begin position="238"/>
        <end position="255"/>
    </location>
</feature>
<feature type="compositionally biased region" description="Low complexity" evidence="1">
    <location>
        <begin position="154"/>
        <end position="171"/>
    </location>
</feature>
<feature type="region of interest" description="Disordered" evidence="1">
    <location>
        <begin position="33"/>
        <end position="173"/>
    </location>
</feature>
<evidence type="ECO:0000313" key="4">
    <source>
        <dbReference type="Proteomes" id="UP000078512"/>
    </source>
</evidence>
<dbReference type="EMBL" id="KV442105">
    <property type="protein sequence ID" value="OAQ23940.1"/>
    <property type="molecule type" value="Genomic_DNA"/>
</dbReference>
<evidence type="ECO:0000256" key="1">
    <source>
        <dbReference type="SAM" id="MobiDB-lite"/>
    </source>
</evidence>
<keyword evidence="2" id="KW-1133">Transmembrane helix</keyword>
<dbReference type="Proteomes" id="UP000078512">
    <property type="component" value="Unassembled WGS sequence"/>
</dbReference>
<name>A0A197JFP1_9FUNG</name>
<sequence>MPSEHPLISSFGHRQPSVVSPFRPGSIFYNDPTASSIDNNINNNNNSIRSSDSSLLLPKESPSSSSSLSSNTNDTNTDCPPSLLSSNSTPSANKKHRAFLSTHDPAAVSLASPPPSPSRNSIFDQPWSSLSGPNISSLRASSTPPSLGTTESVSSIPTKSTTTATTPIHSPLAPRPLKYHYTAAAATARTAPSSPSTYSSKIHLHKNRSFASDASTTTGAGAGVTDADEASLCKFSPVCWVGVFFFFSLAVAFFLCSLLDSAFVCAANVVLSLLLLWYQLSIHPSKWRMTKDSLPFYLSAKGQRTHHSTFFYFRFGL</sequence>
<feature type="compositionally biased region" description="Polar residues" evidence="1">
    <location>
        <begin position="122"/>
        <end position="153"/>
    </location>
</feature>
<keyword evidence="4" id="KW-1185">Reference proteome</keyword>
<keyword evidence="2" id="KW-0472">Membrane</keyword>
<reference evidence="3 4" key="1">
    <citation type="submission" date="2016-05" db="EMBL/GenBank/DDBJ databases">
        <title>Genome sequencing reveals origins of a unique bacterial endosymbiosis in the earliest lineages of terrestrial Fungi.</title>
        <authorList>
            <consortium name="DOE Joint Genome Institute"/>
            <person name="Uehling J."/>
            <person name="Gryganskyi A."/>
            <person name="Hameed K."/>
            <person name="Tschaplinski T."/>
            <person name="Misztal P."/>
            <person name="Wu S."/>
            <person name="Desiro A."/>
            <person name="Vande Pol N."/>
            <person name="Du Z.-Y."/>
            <person name="Zienkiewicz A."/>
            <person name="Zienkiewicz K."/>
            <person name="Morin E."/>
            <person name="Tisserant E."/>
            <person name="Splivallo R."/>
            <person name="Hainaut M."/>
            <person name="Henrissat B."/>
            <person name="Ohm R."/>
            <person name="Kuo A."/>
            <person name="Yan J."/>
            <person name="Lipzen A."/>
            <person name="Nolan M."/>
            <person name="Labutti K."/>
            <person name="Barry K."/>
            <person name="Goldstein A."/>
            <person name="Labbe J."/>
            <person name="Schadt C."/>
            <person name="Tuskan G."/>
            <person name="Grigoriev I."/>
            <person name="Martin F."/>
            <person name="Vilgalys R."/>
            <person name="Bonito G."/>
        </authorList>
    </citation>
    <scope>NUCLEOTIDE SEQUENCE [LARGE SCALE GENOMIC DNA]</scope>
    <source>
        <strain evidence="3 4">AG-77</strain>
    </source>
</reference>
<organism evidence="3 4">
    <name type="scientific">Linnemannia elongata AG-77</name>
    <dbReference type="NCBI Taxonomy" id="1314771"/>
    <lineage>
        <taxon>Eukaryota</taxon>
        <taxon>Fungi</taxon>
        <taxon>Fungi incertae sedis</taxon>
        <taxon>Mucoromycota</taxon>
        <taxon>Mortierellomycotina</taxon>
        <taxon>Mortierellomycetes</taxon>
        <taxon>Mortierellales</taxon>
        <taxon>Mortierellaceae</taxon>
        <taxon>Linnemannia</taxon>
    </lineage>
</organism>
<evidence type="ECO:0000313" key="3">
    <source>
        <dbReference type="EMBL" id="OAQ23940.1"/>
    </source>
</evidence>
<protein>
    <submittedName>
        <fullName evidence="3">Uncharacterized protein</fullName>
    </submittedName>
</protein>
<accession>A0A197JFP1</accession>
<feature type="transmembrane region" description="Helical" evidence="2">
    <location>
        <begin position="261"/>
        <end position="280"/>
    </location>
</feature>
<evidence type="ECO:0000256" key="2">
    <source>
        <dbReference type="SAM" id="Phobius"/>
    </source>
</evidence>
<proteinExistence type="predicted"/>
<keyword evidence="2" id="KW-0812">Transmembrane</keyword>